<accession>A0A915KNR3</accession>
<dbReference type="Proteomes" id="UP000887565">
    <property type="component" value="Unplaced"/>
</dbReference>
<dbReference type="WBParaSite" id="nRc.2.0.1.t40426-RA">
    <property type="protein sequence ID" value="nRc.2.0.1.t40426-RA"/>
    <property type="gene ID" value="nRc.2.0.1.g40426"/>
</dbReference>
<keyword evidence="1" id="KW-1185">Reference proteome</keyword>
<proteinExistence type="predicted"/>
<evidence type="ECO:0000313" key="1">
    <source>
        <dbReference type="Proteomes" id="UP000887565"/>
    </source>
</evidence>
<dbReference type="AlphaFoldDB" id="A0A915KNR3"/>
<organism evidence="1 2">
    <name type="scientific">Romanomermis culicivorax</name>
    <name type="common">Nematode worm</name>
    <dbReference type="NCBI Taxonomy" id="13658"/>
    <lineage>
        <taxon>Eukaryota</taxon>
        <taxon>Metazoa</taxon>
        <taxon>Ecdysozoa</taxon>
        <taxon>Nematoda</taxon>
        <taxon>Enoplea</taxon>
        <taxon>Dorylaimia</taxon>
        <taxon>Mermithida</taxon>
        <taxon>Mermithoidea</taxon>
        <taxon>Mermithidae</taxon>
        <taxon>Romanomermis</taxon>
    </lineage>
</organism>
<evidence type="ECO:0000313" key="2">
    <source>
        <dbReference type="WBParaSite" id="nRc.2.0.1.t40426-RA"/>
    </source>
</evidence>
<sequence>MVDWDSKRGLCDYSAAFFHLCCHCYKRACSKNPITAIALGIAEWFHGGVSEMNRCATFTNIDGRIIRFPFTGILFRLSKFFENVVDETMMGEKSRVVG</sequence>
<protein>
    <submittedName>
        <fullName evidence="2">Uncharacterized protein</fullName>
    </submittedName>
</protein>
<name>A0A915KNR3_ROMCU</name>
<reference evidence="2" key="1">
    <citation type="submission" date="2022-11" db="UniProtKB">
        <authorList>
            <consortium name="WormBaseParasite"/>
        </authorList>
    </citation>
    <scope>IDENTIFICATION</scope>
</reference>